<gene>
    <name evidence="1" type="ORF">YSA_p00189</name>
</gene>
<sequence>MLSPAARQVRAFAVGSLPLRAAQKGNYENSDDSSPANDDGRDCAGRCSVGSSRFCRACECRSLLSGPPLPSSAYSSVGRRGQVMIGASSYVADAKRLLTAFGVQEVSQGVWALTDVKTASESYIHHSQKPAALAAYAAVNTTFAAGRFPGYALVDLVDKIPSMDYAEYAALAMVCGSPMPSFEGSDARAFLFGQAVWNMVEKYELQGCFERQNQKFPGNGDHYNLRPRGYDWAGDWEPVPDALKSMRKSYRAMTPLQQVMTLTVMHLYRQGRDKLFLTGGCPTKFHAADALHVLRESSALPDWGHLVTNYAGW</sequence>
<evidence type="ECO:0000313" key="2">
    <source>
        <dbReference type="Proteomes" id="UP000005268"/>
    </source>
</evidence>
<dbReference type="EMBL" id="CP003589">
    <property type="protein sequence ID" value="AFK73058.1"/>
    <property type="molecule type" value="Genomic_DNA"/>
</dbReference>
<accession>I3V5N7</accession>
<dbReference type="HOGENOM" id="CLU_077140_0_0_6"/>
<keyword evidence="1" id="KW-0614">Plasmid</keyword>
<dbReference type="KEGG" id="ppi:YSA_p00189"/>
<geneLocation type="plasmid" evidence="1 2">
    <name>pND6-2</name>
</geneLocation>
<reference evidence="1 2" key="1">
    <citation type="journal article" date="2012" name="J. Bacteriol.">
        <title>Complete Genome Sequence of the Naphthalene-Degrading Pseudomonas putida Strain ND6.</title>
        <authorList>
            <person name="Li S."/>
            <person name="Zhao H."/>
            <person name="Li Y."/>
            <person name="Niu S."/>
            <person name="Cai B."/>
        </authorList>
    </citation>
    <scope>NUCLEOTIDE SEQUENCE [LARGE SCALE GENOMIC DNA]</scope>
    <source>
        <strain evidence="1 2">ND6</strain>
        <plasmid evidence="1 2">pND6-2</plasmid>
    </source>
</reference>
<proteinExistence type="predicted"/>
<organism evidence="1 2">
    <name type="scientific">Pseudomonas putida ND6</name>
    <dbReference type="NCBI Taxonomy" id="231023"/>
    <lineage>
        <taxon>Bacteria</taxon>
        <taxon>Pseudomonadati</taxon>
        <taxon>Pseudomonadota</taxon>
        <taxon>Gammaproteobacteria</taxon>
        <taxon>Pseudomonadales</taxon>
        <taxon>Pseudomonadaceae</taxon>
        <taxon>Pseudomonas</taxon>
    </lineage>
</organism>
<dbReference type="Proteomes" id="UP000005268">
    <property type="component" value="Plasmid pND6-2"/>
</dbReference>
<evidence type="ECO:0000313" key="1">
    <source>
        <dbReference type="EMBL" id="AFK73058.1"/>
    </source>
</evidence>
<dbReference type="AlphaFoldDB" id="I3V5N7"/>
<protein>
    <submittedName>
        <fullName evidence="1">Uncharacterized protein</fullName>
    </submittedName>
</protein>
<name>I3V5N7_PSEPU</name>